<name>A0AAD3UFA9_AERHY</name>
<evidence type="ECO:0008006" key="4">
    <source>
        <dbReference type="Google" id="ProtNLM"/>
    </source>
</evidence>
<keyword evidence="1" id="KW-0472">Membrane</keyword>
<evidence type="ECO:0000313" key="3">
    <source>
        <dbReference type="Proteomes" id="UP000859505"/>
    </source>
</evidence>
<sequence>MTYFKVSLSTHNWDRAFFLSARRANTQHPGPSRERDHAAAIPLPTYLDLALKVRFTVPPVIVRIFPMLVARLPIERIARLLLGLMLVCNLTLCIGWHGVDALNAAMTHGNQAMSDSAMQGLSCHGASPDAGAQDAASQECQMHGGLTSTGTPGLPLLAALLTLLTLLALPLLLLPLGTASSGLDNWLRDPFLRSRGTHPPSWPRRHLMLSVLRH</sequence>
<organism evidence="2 3">
    <name type="scientific">Aeromonas hydrophila</name>
    <dbReference type="NCBI Taxonomy" id="644"/>
    <lineage>
        <taxon>Bacteria</taxon>
        <taxon>Pseudomonadati</taxon>
        <taxon>Pseudomonadota</taxon>
        <taxon>Gammaproteobacteria</taxon>
        <taxon>Aeromonadales</taxon>
        <taxon>Aeromonadaceae</taxon>
        <taxon>Aeromonas</taxon>
    </lineage>
</organism>
<keyword evidence="1" id="KW-0812">Transmembrane</keyword>
<gene>
    <name evidence="2" type="ORF">JAJ28_004575</name>
</gene>
<feature type="transmembrane region" description="Helical" evidence="1">
    <location>
        <begin position="77"/>
        <end position="99"/>
    </location>
</feature>
<reference evidence="2" key="1">
    <citation type="journal article" date="2018" name="Genome Biol.">
        <title>SKESA: strategic k-mer extension for scrupulous assemblies.</title>
        <authorList>
            <person name="Souvorov A."/>
            <person name="Agarwala R."/>
            <person name="Lipman D.J."/>
        </authorList>
    </citation>
    <scope>NUCLEOTIDE SEQUENCE</scope>
    <source>
        <strain evidence="2">OLC2673_Aeromonas</strain>
    </source>
</reference>
<protein>
    <recommendedName>
        <fullName evidence="4">DUF2946 domain-containing protein</fullName>
    </recommendedName>
</protein>
<dbReference type="Proteomes" id="UP000859505">
    <property type="component" value="Unassembled WGS sequence"/>
</dbReference>
<reference evidence="2" key="2">
    <citation type="submission" date="2020-01" db="EMBL/GenBank/DDBJ databases">
        <authorList>
            <consortium name="NCBI Pathogen Detection Project"/>
        </authorList>
    </citation>
    <scope>NUCLEOTIDE SEQUENCE</scope>
    <source>
        <strain evidence="2">OLC2673_Aeromonas</strain>
    </source>
</reference>
<evidence type="ECO:0000313" key="2">
    <source>
        <dbReference type="EMBL" id="HAT6346758.1"/>
    </source>
</evidence>
<feature type="transmembrane region" description="Helical" evidence="1">
    <location>
        <begin position="154"/>
        <end position="174"/>
    </location>
</feature>
<keyword evidence="1" id="KW-1133">Transmembrane helix</keyword>
<evidence type="ECO:0000256" key="1">
    <source>
        <dbReference type="SAM" id="Phobius"/>
    </source>
</evidence>
<accession>A0AAD3UFA9</accession>
<dbReference type="EMBL" id="DACTUL010000071">
    <property type="protein sequence ID" value="HAT6346758.1"/>
    <property type="molecule type" value="Genomic_DNA"/>
</dbReference>
<proteinExistence type="predicted"/>
<comment type="caution">
    <text evidence="2">The sequence shown here is derived from an EMBL/GenBank/DDBJ whole genome shotgun (WGS) entry which is preliminary data.</text>
</comment>
<dbReference type="AlphaFoldDB" id="A0AAD3UFA9"/>